<gene>
    <name evidence="3" type="ORF">IFM89_037822</name>
</gene>
<name>A0A835HQ52_9MAGN</name>
<dbReference type="AlphaFoldDB" id="A0A835HQ52"/>
<organism evidence="3 4">
    <name type="scientific">Coptis chinensis</name>
    <dbReference type="NCBI Taxonomy" id="261450"/>
    <lineage>
        <taxon>Eukaryota</taxon>
        <taxon>Viridiplantae</taxon>
        <taxon>Streptophyta</taxon>
        <taxon>Embryophyta</taxon>
        <taxon>Tracheophyta</taxon>
        <taxon>Spermatophyta</taxon>
        <taxon>Magnoliopsida</taxon>
        <taxon>Ranunculales</taxon>
        <taxon>Ranunculaceae</taxon>
        <taxon>Coptidoideae</taxon>
        <taxon>Coptis</taxon>
    </lineage>
</organism>
<keyword evidence="2" id="KW-0812">Transmembrane</keyword>
<keyword evidence="2" id="KW-0472">Membrane</keyword>
<feature type="region of interest" description="Disordered" evidence="1">
    <location>
        <begin position="362"/>
        <end position="388"/>
    </location>
</feature>
<evidence type="ECO:0000313" key="3">
    <source>
        <dbReference type="EMBL" id="KAF9603736.1"/>
    </source>
</evidence>
<evidence type="ECO:0000313" key="4">
    <source>
        <dbReference type="Proteomes" id="UP000631114"/>
    </source>
</evidence>
<accession>A0A835HQ52</accession>
<sequence length="388" mass="42853">MPFSLGKSNLFPLNLHYIIGLIAMWSAGLIAELWGMNQSKERHCIKQDYLTKPRKFGRSEDSQATARKVLEIADASHVIAVPPLSDSRSISVSRDGVVQLDVDQVHLRSIGDGEWSDIQATDSRISDVREIMPEATGTSLDVPVITLPVDDHLYCVEEEVLVKFGKNMCVRAKKMVGAISLIGSSVVDSHTCPCLCLDALSSSTMSFKSSGDIGFNRNSFGKKQLKRTEQLELSSSFVDCWHEWRLSAKVLSGIVNGYSKKRQRKVRSLVIVNELAGQYEDNFDDAKAWTLIGDVYIKHQITRSTETSVQPERKVSSSELRISTEVEKEWECASSSSSSNRGAVHALACGRKKSNVKKSSLLALGTEDEHPNLGVRDVNGSDSAYLNK</sequence>
<reference evidence="3 4" key="1">
    <citation type="submission" date="2020-10" db="EMBL/GenBank/DDBJ databases">
        <title>The Coptis chinensis genome and diversification of protoberbering-type alkaloids.</title>
        <authorList>
            <person name="Wang B."/>
            <person name="Shu S."/>
            <person name="Song C."/>
            <person name="Liu Y."/>
        </authorList>
    </citation>
    <scope>NUCLEOTIDE SEQUENCE [LARGE SCALE GENOMIC DNA]</scope>
    <source>
        <strain evidence="3">HL-2020</strain>
        <tissue evidence="3">Leaf</tissue>
    </source>
</reference>
<feature type="transmembrane region" description="Helical" evidence="2">
    <location>
        <begin position="15"/>
        <end position="36"/>
    </location>
</feature>
<evidence type="ECO:0000256" key="2">
    <source>
        <dbReference type="SAM" id="Phobius"/>
    </source>
</evidence>
<protein>
    <submittedName>
        <fullName evidence="3">Uncharacterized protein</fullName>
    </submittedName>
</protein>
<dbReference type="EMBL" id="JADFTS010000006">
    <property type="protein sequence ID" value="KAF9603736.1"/>
    <property type="molecule type" value="Genomic_DNA"/>
</dbReference>
<evidence type="ECO:0000256" key="1">
    <source>
        <dbReference type="SAM" id="MobiDB-lite"/>
    </source>
</evidence>
<keyword evidence="4" id="KW-1185">Reference proteome</keyword>
<comment type="caution">
    <text evidence="3">The sequence shown here is derived from an EMBL/GenBank/DDBJ whole genome shotgun (WGS) entry which is preliminary data.</text>
</comment>
<proteinExistence type="predicted"/>
<dbReference type="Proteomes" id="UP000631114">
    <property type="component" value="Unassembled WGS sequence"/>
</dbReference>
<keyword evidence="2" id="KW-1133">Transmembrane helix</keyword>